<dbReference type="Proteomes" id="UP001152523">
    <property type="component" value="Unassembled WGS sequence"/>
</dbReference>
<proteinExistence type="predicted"/>
<name>A0AAV0E1A5_9ASTE</name>
<dbReference type="AlphaFoldDB" id="A0AAV0E1A5"/>
<sequence length="163" mass="18927">MTHGRIFLEKVLIKDFCHHNVCIFETLFQADIKHSTSFEKSRVLNYVEDFNSSEASLKFKSVLVNMKDYFQTTTINDVDSLSRFLIKEFERIFISFLDVRDFLDKTLIVTMKDADPKVHFSGDDVMGNQCPVSLFGHASENEKRDLISSHEDLWDSDTNQDIC</sequence>
<organism evidence="1 2">
    <name type="scientific">Cuscuta epithymum</name>
    <dbReference type="NCBI Taxonomy" id="186058"/>
    <lineage>
        <taxon>Eukaryota</taxon>
        <taxon>Viridiplantae</taxon>
        <taxon>Streptophyta</taxon>
        <taxon>Embryophyta</taxon>
        <taxon>Tracheophyta</taxon>
        <taxon>Spermatophyta</taxon>
        <taxon>Magnoliopsida</taxon>
        <taxon>eudicotyledons</taxon>
        <taxon>Gunneridae</taxon>
        <taxon>Pentapetalae</taxon>
        <taxon>asterids</taxon>
        <taxon>lamiids</taxon>
        <taxon>Solanales</taxon>
        <taxon>Convolvulaceae</taxon>
        <taxon>Cuscuteae</taxon>
        <taxon>Cuscuta</taxon>
        <taxon>Cuscuta subgen. Cuscuta</taxon>
    </lineage>
</organism>
<gene>
    <name evidence="1" type="ORF">CEPIT_LOCUS19319</name>
</gene>
<reference evidence="1" key="1">
    <citation type="submission" date="2022-07" db="EMBL/GenBank/DDBJ databases">
        <authorList>
            <person name="Macas J."/>
            <person name="Novak P."/>
            <person name="Neumann P."/>
        </authorList>
    </citation>
    <scope>NUCLEOTIDE SEQUENCE</scope>
</reference>
<evidence type="ECO:0000313" key="2">
    <source>
        <dbReference type="Proteomes" id="UP001152523"/>
    </source>
</evidence>
<protein>
    <submittedName>
        <fullName evidence="1">Uncharacterized protein</fullName>
    </submittedName>
</protein>
<dbReference type="EMBL" id="CAMAPF010000178">
    <property type="protein sequence ID" value="CAH9110848.1"/>
    <property type="molecule type" value="Genomic_DNA"/>
</dbReference>
<keyword evidence="2" id="KW-1185">Reference proteome</keyword>
<accession>A0AAV0E1A5</accession>
<evidence type="ECO:0000313" key="1">
    <source>
        <dbReference type="EMBL" id="CAH9110848.1"/>
    </source>
</evidence>
<comment type="caution">
    <text evidence="1">The sequence shown here is derived from an EMBL/GenBank/DDBJ whole genome shotgun (WGS) entry which is preliminary data.</text>
</comment>